<dbReference type="AlphaFoldDB" id="A0A444R0J5"/>
<proteinExistence type="predicted"/>
<protein>
    <submittedName>
        <fullName evidence="1">Bifunctional murein DD-endopeptidase/murein LD-carboxypeptidase</fullName>
    </submittedName>
</protein>
<dbReference type="GO" id="GO:0004180">
    <property type="term" value="F:carboxypeptidase activity"/>
    <property type="evidence" value="ECO:0007669"/>
    <property type="project" value="UniProtKB-KW"/>
</dbReference>
<reference evidence="1 2" key="1">
    <citation type="submission" date="2019-01" db="EMBL/GenBank/DDBJ databases">
        <title>Genomic analysis of febrile catheter-associated UTI E. coli isolates.</title>
        <authorList>
            <person name="Potter R."/>
            <person name="Zou Z."/>
            <person name="Henderson J."/>
            <person name="Dantas G."/>
        </authorList>
    </citation>
    <scope>NUCLEOTIDE SEQUENCE [LARGE SCALE GENOMIC DNA]</scope>
    <source>
        <strain evidence="1 2">29_CAASB</strain>
    </source>
</reference>
<comment type="caution">
    <text evidence="1">The sequence shown here is derived from an EMBL/GenBank/DDBJ whole genome shotgun (WGS) entry which is preliminary data.</text>
</comment>
<keyword evidence="1" id="KW-0378">Hydrolase</keyword>
<keyword evidence="1" id="KW-0121">Carboxypeptidase</keyword>
<accession>A0A444R0J5</accession>
<dbReference type="Proteomes" id="UP000288730">
    <property type="component" value="Unassembled WGS sequence"/>
</dbReference>
<feature type="non-terminal residue" evidence="1">
    <location>
        <position position="1"/>
    </location>
</feature>
<keyword evidence="1" id="KW-0645">Protease</keyword>
<name>A0A444R0J5_ECOLX</name>
<dbReference type="EMBL" id="SCJN01001406">
    <property type="protein sequence ID" value="RXC74361.1"/>
    <property type="molecule type" value="Genomic_DNA"/>
</dbReference>
<evidence type="ECO:0000313" key="2">
    <source>
        <dbReference type="Proteomes" id="UP000288730"/>
    </source>
</evidence>
<evidence type="ECO:0000313" key="1">
    <source>
        <dbReference type="EMBL" id="RXC74361.1"/>
    </source>
</evidence>
<gene>
    <name evidence="1" type="primary">spr</name>
    <name evidence="1" type="synonym">yeiV</name>
    <name evidence="1" type="ORF">EPS76_35290</name>
</gene>
<sequence length="25" mass="3084">VIISSMNEPYWKKRYNEARRVLSRS</sequence>
<organism evidence="1 2">
    <name type="scientific">Escherichia coli</name>
    <dbReference type="NCBI Taxonomy" id="562"/>
    <lineage>
        <taxon>Bacteria</taxon>
        <taxon>Pseudomonadati</taxon>
        <taxon>Pseudomonadota</taxon>
        <taxon>Gammaproteobacteria</taxon>
        <taxon>Enterobacterales</taxon>
        <taxon>Enterobacteriaceae</taxon>
        <taxon>Escherichia</taxon>
    </lineage>
</organism>